<feature type="compositionally biased region" description="Low complexity" evidence="1">
    <location>
        <begin position="9"/>
        <end position="25"/>
    </location>
</feature>
<sequence>MASPSKLPSIRARSRSAIDASRLSIYAEPGETANNGATPKSAKRRSLLPTFNRKSSAEEQHQIREDVDESDEVESVASSGASEPQPRKAMEEVDRRAMPPASSKLGRPASVYTGGFFRGSATRLQAAQTSQSGHGRADALAALEGAGSGAPTPRPAPSIPKRTTSTRLPQSGVSQGLKRTSSIKPRELAHSKTTNVQQKDAYHTRNGSASTSTVPGTTNKRGSVVGSRLAPSDGPQVTNRTSSSAFNTTTATSPKKPNQAQAQANRRSQMLPPPRPAFNTFQQHYSPAKSGLPKPPIPNGKSVKAPALVTEEESPMSFEASKQQVDLLQLSLLHQSALKTLREYEYSAQRKLSKKQSELRKEFEAIHELEMEQQHIANLTALDTWCPDSALLAENLQILSKVHSELTALTEPESRYADLVSVFEAWTQQTEVESTPTFLDPLPPDWHKSHTSLALRLRALQRDVELLPPPPPTEGLSSPSSVAVLLLSSRQLLDNMLRELEMMTKLEKALLEREKARIEQEIDAINHESVVASEWVPAWQSMQ</sequence>
<evidence type="ECO:0000313" key="3">
    <source>
        <dbReference type="Proteomes" id="UP001138500"/>
    </source>
</evidence>
<feature type="compositionally biased region" description="Polar residues" evidence="1">
    <location>
        <begin position="122"/>
        <end position="133"/>
    </location>
</feature>
<feature type="compositionally biased region" description="Polar residues" evidence="1">
    <location>
        <begin position="205"/>
        <end position="221"/>
    </location>
</feature>
<evidence type="ECO:0000256" key="1">
    <source>
        <dbReference type="SAM" id="MobiDB-lite"/>
    </source>
</evidence>
<accession>A0A9W7VZV4</accession>
<comment type="caution">
    <text evidence="2">The sequence shown here is derived from an EMBL/GenBank/DDBJ whole genome shotgun (WGS) entry which is preliminary data.</text>
</comment>
<evidence type="ECO:0000313" key="2">
    <source>
        <dbReference type="EMBL" id="KAH9822907.1"/>
    </source>
</evidence>
<dbReference type="EMBL" id="RIBY02002200">
    <property type="protein sequence ID" value="KAH9822907.1"/>
    <property type="molecule type" value="Genomic_DNA"/>
</dbReference>
<keyword evidence="3" id="KW-1185">Reference proteome</keyword>
<proteinExistence type="predicted"/>
<dbReference type="OrthoDB" id="5429993at2759"/>
<protein>
    <submittedName>
        <fullName evidence="2">Uncharacterized protein</fullName>
    </submittedName>
</protein>
<feature type="region of interest" description="Disordered" evidence="1">
    <location>
        <begin position="1"/>
        <end position="275"/>
    </location>
</feature>
<feature type="compositionally biased region" description="Low complexity" evidence="1">
    <location>
        <begin position="238"/>
        <end position="269"/>
    </location>
</feature>
<name>A0A9W7VZV4_9PEZI</name>
<feature type="compositionally biased region" description="Polar residues" evidence="1">
    <location>
        <begin position="161"/>
        <end position="183"/>
    </location>
</feature>
<dbReference type="Proteomes" id="UP001138500">
    <property type="component" value="Unassembled WGS sequence"/>
</dbReference>
<feature type="compositionally biased region" description="Basic and acidic residues" evidence="1">
    <location>
        <begin position="55"/>
        <end position="65"/>
    </location>
</feature>
<feature type="compositionally biased region" description="Basic and acidic residues" evidence="1">
    <location>
        <begin position="85"/>
        <end position="97"/>
    </location>
</feature>
<dbReference type="AlphaFoldDB" id="A0A9W7VZV4"/>
<reference evidence="2 3" key="2">
    <citation type="journal article" date="2021" name="Curr. Genet.">
        <title>Genetic response to nitrogen starvation in the aggressive Eucalyptus foliar pathogen Teratosphaeria destructans.</title>
        <authorList>
            <person name="Havenga M."/>
            <person name="Wingfield B.D."/>
            <person name="Wingfield M.J."/>
            <person name="Dreyer L.L."/>
            <person name="Roets F."/>
            <person name="Aylward J."/>
        </authorList>
    </citation>
    <scope>NUCLEOTIDE SEQUENCE [LARGE SCALE GENOMIC DNA]</scope>
    <source>
        <strain evidence="2">CMW44962</strain>
    </source>
</reference>
<gene>
    <name evidence="2" type="ORF">Tdes44962_MAKER00735</name>
</gene>
<reference evidence="2 3" key="1">
    <citation type="journal article" date="2018" name="IMA Fungus">
        <title>IMA Genome-F 10: Nine draft genome sequences of Claviceps purpurea s.lat., including C. arundinis, C. humidiphila, and C. cf. spartinae, pseudomolecules for the pitch canker pathogen Fusarium circinatum, draft genome of Davidsoniella eucalypti, Grosmannia galeiformis, Quambalaria eucalypti, and Teratosphaeria destructans.</title>
        <authorList>
            <person name="Wingfield B.D."/>
            <person name="Liu M."/>
            <person name="Nguyen H.D."/>
            <person name="Lane F.A."/>
            <person name="Morgan S.W."/>
            <person name="De Vos L."/>
            <person name="Wilken P.M."/>
            <person name="Duong T.A."/>
            <person name="Aylward J."/>
            <person name="Coetzee M.P."/>
            <person name="Dadej K."/>
            <person name="De Beer Z.W."/>
            <person name="Findlay W."/>
            <person name="Havenga M."/>
            <person name="Kolarik M."/>
            <person name="Menzies J.G."/>
            <person name="Naidoo K."/>
            <person name="Pochopski O."/>
            <person name="Shoukouhi P."/>
            <person name="Santana Q.C."/>
            <person name="Seifert K.A."/>
            <person name="Soal N."/>
            <person name="Steenkamp E.T."/>
            <person name="Tatham C.T."/>
            <person name="van der Nest M.A."/>
            <person name="Wingfield M.J."/>
        </authorList>
    </citation>
    <scope>NUCLEOTIDE SEQUENCE [LARGE SCALE GENOMIC DNA]</scope>
    <source>
        <strain evidence="2">CMW44962</strain>
    </source>
</reference>
<organism evidence="2 3">
    <name type="scientific">Teratosphaeria destructans</name>
    <dbReference type="NCBI Taxonomy" id="418781"/>
    <lineage>
        <taxon>Eukaryota</taxon>
        <taxon>Fungi</taxon>
        <taxon>Dikarya</taxon>
        <taxon>Ascomycota</taxon>
        <taxon>Pezizomycotina</taxon>
        <taxon>Dothideomycetes</taxon>
        <taxon>Dothideomycetidae</taxon>
        <taxon>Mycosphaerellales</taxon>
        <taxon>Teratosphaeriaceae</taxon>
        <taxon>Teratosphaeria</taxon>
    </lineage>
</organism>